<reference evidence="3" key="1">
    <citation type="journal article" date="2019" name="Int. J. Syst. Evol. Microbiol.">
        <title>The Global Catalogue of Microorganisms (GCM) 10K type strain sequencing project: providing services to taxonomists for standard genome sequencing and annotation.</title>
        <authorList>
            <consortium name="The Broad Institute Genomics Platform"/>
            <consortium name="The Broad Institute Genome Sequencing Center for Infectious Disease"/>
            <person name="Wu L."/>
            <person name="Ma J."/>
        </authorList>
    </citation>
    <scope>NUCLEOTIDE SEQUENCE [LARGE SCALE GENOMIC DNA]</scope>
    <source>
        <strain evidence="3">CGMCC 1.15304</strain>
    </source>
</reference>
<dbReference type="CDD" id="cd01996">
    <property type="entry name" value="AANH_WbpG-like"/>
    <property type="match status" value="1"/>
</dbReference>
<dbReference type="Pfam" id="PF01507">
    <property type="entry name" value="PAPS_reduct"/>
    <property type="match status" value="1"/>
</dbReference>
<proteinExistence type="predicted"/>
<dbReference type="InterPro" id="IPR002500">
    <property type="entry name" value="PAPS_reduct_dom"/>
</dbReference>
<dbReference type="NCBIfam" id="TIGR03573">
    <property type="entry name" value="WbuX"/>
    <property type="match status" value="1"/>
</dbReference>
<dbReference type="Proteomes" id="UP001595776">
    <property type="component" value="Unassembled WGS sequence"/>
</dbReference>
<name>A0ABV8U6C0_9PROT</name>
<keyword evidence="3" id="KW-1185">Reference proteome</keyword>
<evidence type="ECO:0000313" key="3">
    <source>
        <dbReference type="Proteomes" id="UP001595776"/>
    </source>
</evidence>
<evidence type="ECO:0000259" key="1">
    <source>
        <dbReference type="Pfam" id="PF01507"/>
    </source>
</evidence>
<dbReference type="RefSeq" id="WP_269448978.1">
    <property type="nucleotide sequence ID" value="NZ_JBHSCR010000001.1"/>
</dbReference>
<protein>
    <submittedName>
        <fullName evidence="2">N-acetyl sugar amidotransferase</fullName>
    </submittedName>
</protein>
<comment type="caution">
    <text evidence="2">The sequence shown here is derived from an EMBL/GenBank/DDBJ whole genome shotgun (WGS) entry which is preliminary data.</text>
</comment>
<evidence type="ECO:0000313" key="2">
    <source>
        <dbReference type="EMBL" id="MFC4346742.1"/>
    </source>
</evidence>
<dbReference type="SUPFAM" id="SSF52402">
    <property type="entry name" value="Adenine nucleotide alpha hydrolases-like"/>
    <property type="match status" value="1"/>
</dbReference>
<feature type="domain" description="Phosphoadenosine phosphosulphate reductase" evidence="1">
    <location>
        <begin position="74"/>
        <end position="128"/>
    </location>
</feature>
<dbReference type="InterPro" id="IPR014729">
    <property type="entry name" value="Rossmann-like_a/b/a_fold"/>
</dbReference>
<gene>
    <name evidence="2" type="ORF">ACFO5Q_02640</name>
</gene>
<accession>A0ABV8U6C0</accession>
<dbReference type="InterPro" id="IPR020022">
    <property type="entry name" value="N-acetyl_sugar_amidoTrfase"/>
</dbReference>
<dbReference type="Gene3D" id="3.40.50.620">
    <property type="entry name" value="HUPs"/>
    <property type="match status" value="1"/>
</dbReference>
<dbReference type="EMBL" id="JBHSCR010000001">
    <property type="protein sequence ID" value="MFC4346742.1"/>
    <property type="molecule type" value="Genomic_DNA"/>
</dbReference>
<sequence length="381" mass="44687">MKPSTRTYQICTNCVMDTTDSAITFDEYGVCDHCRDFEKNVKPNWHPDEQGRAALSAIISEVRKVGKGHDFDCILGLSGGLDSSYMLHLLVKEFDLRPLVFHVDGGWNSDLAVNNIQMLVDKLGLDLFTEVIDWEDMRDFQLAFFKSGISQIDIPQDHAFFATLYKFANKYNVKHIMNGGNISTECIRNPLEWLYYGTDMWLINDIRKRFCTRPLKNYPFSSILSHKLYLRYLRQVKVVRPLNYMPYTKEVAMKTLRDEYGWRAYPQKHFESRFTKFFEGYWMPTRFGFDTRKVQYSSLVVTHQMTREEALEKLKVPAYDPDTIEDEFAYIAKKLGITIDELRHYHTMPLKSYKDYSNQESFFNLGAKVLRAVGVERSIKR</sequence>
<organism evidence="2 3">
    <name type="scientific">Kordiimonas lipolytica</name>
    <dbReference type="NCBI Taxonomy" id="1662421"/>
    <lineage>
        <taxon>Bacteria</taxon>
        <taxon>Pseudomonadati</taxon>
        <taxon>Pseudomonadota</taxon>
        <taxon>Alphaproteobacteria</taxon>
        <taxon>Kordiimonadales</taxon>
        <taxon>Kordiimonadaceae</taxon>
        <taxon>Kordiimonas</taxon>
    </lineage>
</organism>